<proteinExistence type="predicted"/>
<evidence type="ECO:0000256" key="2">
    <source>
        <dbReference type="PROSITE-ProRule" id="PRU00497"/>
    </source>
</evidence>
<dbReference type="AlphaFoldDB" id="A0AAW2HAK3"/>
<evidence type="ECO:0008006" key="5">
    <source>
        <dbReference type="Google" id="ProtNLM"/>
    </source>
</evidence>
<feature type="signal peptide" evidence="3">
    <location>
        <begin position="1"/>
        <end position="18"/>
    </location>
</feature>
<evidence type="ECO:0000256" key="1">
    <source>
        <dbReference type="ARBA" id="ARBA00022460"/>
    </source>
</evidence>
<organism evidence="4">
    <name type="scientific">Menopon gallinae</name>
    <name type="common">poultry shaft louse</name>
    <dbReference type="NCBI Taxonomy" id="328185"/>
    <lineage>
        <taxon>Eukaryota</taxon>
        <taxon>Metazoa</taxon>
        <taxon>Ecdysozoa</taxon>
        <taxon>Arthropoda</taxon>
        <taxon>Hexapoda</taxon>
        <taxon>Insecta</taxon>
        <taxon>Pterygota</taxon>
        <taxon>Neoptera</taxon>
        <taxon>Paraneoptera</taxon>
        <taxon>Psocodea</taxon>
        <taxon>Troctomorpha</taxon>
        <taxon>Phthiraptera</taxon>
        <taxon>Amblycera</taxon>
        <taxon>Menoponidae</taxon>
        <taxon>Menopon</taxon>
    </lineage>
</organism>
<dbReference type="GO" id="GO:0005615">
    <property type="term" value="C:extracellular space"/>
    <property type="evidence" value="ECO:0007669"/>
    <property type="project" value="TreeGrafter"/>
</dbReference>
<dbReference type="PRINTS" id="PR00947">
    <property type="entry name" value="CUTICLE"/>
</dbReference>
<dbReference type="PROSITE" id="PS00233">
    <property type="entry name" value="CHIT_BIND_RR_1"/>
    <property type="match status" value="1"/>
</dbReference>
<dbReference type="InterPro" id="IPR051217">
    <property type="entry name" value="Insect_Cuticle_Struc_Prot"/>
</dbReference>
<dbReference type="InterPro" id="IPR031311">
    <property type="entry name" value="CHIT_BIND_RR_consensus"/>
</dbReference>
<feature type="chain" id="PRO_5043788983" description="Cuticle protein 19" evidence="3">
    <location>
        <begin position="19"/>
        <end position="148"/>
    </location>
</feature>
<name>A0AAW2HAK3_9NEOP</name>
<dbReference type="Pfam" id="PF00379">
    <property type="entry name" value="Chitin_bind_4"/>
    <property type="match status" value="1"/>
</dbReference>
<dbReference type="EMBL" id="JARGDH010000005">
    <property type="protein sequence ID" value="KAL0266858.1"/>
    <property type="molecule type" value="Genomic_DNA"/>
</dbReference>
<evidence type="ECO:0000256" key="3">
    <source>
        <dbReference type="SAM" id="SignalP"/>
    </source>
</evidence>
<keyword evidence="3" id="KW-0732">Signal</keyword>
<dbReference type="GO" id="GO:0042302">
    <property type="term" value="F:structural constituent of cuticle"/>
    <property type="evidence" value="ECO:0007669"/>
    <property type="project" value="UniProtKB-UniRule"/>
</dbReference>
<sequence>MFRTLVCLSVVCVVAVAALPLFEGHEQYAPKYSYHYEVNDPFTDDKKSHWERRDGDKVEGSYSLVEPDGAVRTVDYTADGHNGFSAIVTREKHGHKEVTFHGKHAQSGLEGQYNSAEEYAGINSYQAGEYDINQGSQYYYEPEISNEI</sequence>
<comment type="caution">
    <text evidence="4">The sequence shown here is derived from an EMBL/GenBank/DDBJ whole genome shotgun (WGS) entry which is preliminary data.</text>
</comment>
<keyword evidence="1 2" id="KW-0193">Cuticle</keyword>
<dbReference type="GO" id="GO:0031012">
    <property type="term" value="C:extracellular matrix"/>
    <property type="evidence" value="ECO:0007669"/>
    <property type="project" value="TreeGrafter"/>
</dbReference>
<reference evidence="4" key="1">
    <citation type="journal article" date="2024" name="Gigascience">
        <title>Chromosome-level genome of the poultry shaft louse Menopon gallinae provides insight into the host-switching and adaptive evolution of parasitic lice.</title>
        <authorList>
            <person name="Xu Y."/>
            <person name="Ma L."/>
            <person name="Liu S."/>
            <person name="Liang Y."/>
            <person name="Liu Q."/>
            <person name="He Z."/>
            <person name="Tian L."/>
            <person name="Duan Y."/>
            <person name="Cai W."/>
            <person name="Li H."/>
            <person name="Song F."/>
        </authorList>
    </citation>
    <scope>NUCLEOTIDE SEQUENCE</scope>
    <source>
        <strain evidence="4">Cailab_2023a</strain>
    </source>
</reference>
<protein>
    <recommendedName>
        <fullName evidence="5">Cuticle protein 19</fullName>
    </recommendedName>
</protein>
<dbReference type="PROSITE" id="PS51155">
    <property type="entry name" value="CHIT_BIND_RR_2"/>
    <property type="match status" value="1"/>
</dbReference>
<dbReference type="PANTHER" id="PTHR12236:SF95">
    <property type="entry name" value="CUTICULAR PROTEIN 76BD, ISOFORM C-RELATED"/>
    <property type="match status" value="1"/>
</dbReference>
<evidence type="ECO:0000313" key="4">
    <source>
        <dbReference type="EMBL" id="KAL0266858.1"/>
    </source>
</evidence>
<gene>
    <name evidence="4" type="ORF">PYX00_009294</name>
</gene>
<accession>A0AAW2HAK3</accession>
<dbReference type="PANTHER" id="PTHR12236">
    <property type="entry name" value="STRUCTURAL CONTITUENT OF CUTICLE"/>
    <property type="match status" value="1"/>
</dbReference>
<dbReference type="InterPro" id="IPR000618">
    <property type="entry name" value="Insect_cuticle"/>
</dbReference>